<gene>
    <name evidence="2" type="ORF">FKW77_000242</name>
</gene>
<name>A0A517LM08_9PEZI</name>
<evidence type="ECO:0000313" key="3">
    <source>
        <dbReference type="Proteomes" id="UP000316270"/>
    </source>
</evidence>
<proteinExistence type="predicted"/>
<accession>A0A517LM08</accession>
<dbReference type="EMBL" id="CP042200">
    <property type="protein sequence ID" value="QDS76672.1"/>
    <property type="molecule type" value="Genomic_DNA"/>
</dbReference>
<reference evidence="2 3" key="1">
    <citation type="submission" date="2019-07" db="EMBL/GenBank/DDBJ databases">
        <title>Finished genome of Venturia effusa.</title>
        <authorList>
            <person name="Young C.A."/>
            <person name="Cox M.P."/>
            <person name="Ganley A.R.D."/>
            <person name="David W.J."/>
        </authorList>
    </citation>
    <scope>NUCLEOTIDE SEQUENCE [LARGE SCALE GENOMIC DNA]</scope>
    <source>
        <strain evidence="3">albino</strain>
    </source>
</reference>
<keyword evidence="3" id="KW-1185">Reference proteome</keyword>
<feature type="region of interest" description="Disordered" evidence="1">
    <location>
        <begin position="92"/>
        <end position="123"/>
    </location>
</feature>
<evidence type="ECO:0000256" key="1">
    <source>
        <dbReference type="SAM" id="MobiDB-lite"/>
    </source>
</evidence>
<organism evidence="2 3">
    <name type="scientific">Venturia effusa</name>
    <dbReference type="NCBI Taxonomy" id="50376"/>
    <lineage>
        <taxon>Eukaryota</taxon>
        <taxon>Fungi</taxon>
        <taxon>Dikarya</taxon>
        <taxon>Ascomycota</taxon>
        <taxon>Pezizomycotina</taxon>
        <taxon>Dothideomycetes</taxon>
        <taxon>Pleosporomycetidae</taxon>
        <taxon>Venturiales</taxon>
        <taxon>Venturiaceae</taxon>
        <taxon>Venturia</taxon>
    </lineage>
</organism>
<sequence length="123" mass="13643">MGEHVILSRTFRRVPKQIEHAAGDAKPHVTHYFFHAHYFYHPDSGTDMEQMATDHRAMKNAMPVVSTLQWKVTVTRRAVDSACDNVGEGIQRNHGCMEGNAAGKQDDDADAAADADAEDQCTM</sequence>
<protein>
    <submittedName>
        <fullName evidence="2">Uncharacterized protein</fullName>
    </submittedName>
</protein>
<evidence type="ECO:0000313" key="2">
    <source>
        <dbReference type="EMBL" id="QDS76672.1"/>
    </source>
</evidence>
<dbReference type="AlphaFoldDB" id="A0A517LM08"/>
<dbReference type="Proteomes" id="UP000316270">
    <property type="component" value="Chromosome 16"/>
</dbReference>
<feature type="compositionally biased region" description="Acidic residues" evidence="1">
    <location>
        <begin position="107"/>
        <end position="123"/>
    </location>
</feature>